<dbReference type="Pfam" id="PF03732">
    <property type="entry name" value="Retrotrans_gag"/>
    <property type="match status" value="1"/>
</dbReference>
<comment type="caution">
    <text evidence="3">The sequence shown here is derived from an EMBL/GenBank/DDBJ whole genome shotgun (WGS) entry which is preliminary data.</text>
</comment>
<dbReference type="InterPro" id="IPR005162">
    <property type="entry name" value="Retrotrans_gag_dom"/>
</dbReference>
<evidence type="ECO:0000259" key="2">
    <source>
        <dbReference type="Pfam" id="PF03732"/>
    </source>
</evidence>
<evidence type="ECO:0000256" key="1">
    <source>
        <dbReference type="SAM" id="MobiDB-lite"/>
    </source>
</evidence>
<dbReference type="PANTHER" id="PTHR34482">
    <property type="entry name" value="DNA DAMAGE-INDUCIBLE PROTEIN 1-LIKE"/>
    <property type="match status" value="1"/>
</dbReference>
<feature type="domain" description="Retrotransposon gag" evidence="2">
    <location>
        <begin position="101"/>
        <end position="168"/>
    </location>
</feature>
<evidence type="ECO:0000313" key="4">
    <source>
        <dbReference type="Proteomes" id="UP001358586"/>
    </source>
</evidence>
<protein>
    <recommendedName>
        <fullName evidence="2">Retrotransposon gag domain-containing protein</fullName>
    </recommendedName>
</protein>
<keyword evidence="4" id="KW-1185">Reference proteome</keyword>
<accession>A0ABR0N580</accession>
<reference evidence="3 4" key="1">
    <citation type="submission" date="2023-03" db="EMBL/GenBank/DDBJ databases">
        <title>WGS of Gossypium arboreum.</title>
        <authorList>
            <person name="Yu D."/>
        </authorList>
    </citation>
    <scope>NUCLEOTIDE SEQUENCE [LARGE SCALE GENOMIC DNA]</scope>
    <source>
        <tissue evidence="3">Leaf</tissue>
    </source>
</reference>
<dbReference type="EMBL" id="JARKNE010000011">
    <property type="protein sequence ID" value="KAK5785722.1"/>
    <property type="molecule type" value="Genomic_DNA"/>
</dbReference>
<organism evidence="3 4">
    <name type="scientific">Gossypium arboreum</name>
    <name type="common">Tree cotton</name>
    <name type="synonym">Gossypium nanking</name>
    <dbReference type="NCBI Taxonomy" id="29729"/>
    <lineage>
        <taxon>Eukaryota</taxon>
        <taxon>Viridiplantae</taxon>
        <taxon>Streptophyta</taxon>
        <taxon>Embryophyta</taxon>
        <taxon>Tracheophyta</taxon>
        <taxon>Spermatophyta</taxon>
        <taxon>Magnoliopsida</taxon>
        <taxon>eudicotyledons</taxon>
        <taxon>Gunneridae</taxon>
        <taxon>Pentapetalae</taxon>
        <taxon>rosids</taxon>
        <taxon>malvids</taxon>
        <taxon>Malvales</taxon>
        <taxon>Malvaceae</taxon>
        <taxon>Malvoideae</taxon>
        <taxon>Gossypium</taxon>
    </lineage>
</organism>
<dbReference type="Proteomes" id="UP001358586">
    <property type="component" value="Chromosome 11"/>
</dbReference>
<feature type="region of interest" description="Disordered" evidence="1">
    <location>
        <begin position="1"/>
        <end position="24"/>
    </location>
</feature>
<dbReference type="PANTHER" id="PTHR34482:SF36">
    <property type="entry name" value="RETROTRANSPOSON GAG DOMAIN-CONTAINING PROTEIN"/>
    <property type="match status" value="1"/>
</dbReference>
<sequence>MPNNEAKEAPASPVTKTGSHDHAAGDDALSQAMLRILERVVGPNTSTVGRGSVTERLRSNGAEIFRGIPGVAPNVAEYWIEATERIMDDFDYNPEQKLKGAVSLLQDEAYQWWLTVKEGTQPDRLTWEFLKITFQRKYVGASYMDARRREFLNFTQRDKSIAEYEFEFL</sequence>
<proteinExistence type="predicted"/>
<name>A0ABR0N580_GOSAR</name>
<gene>
    <name evidence="3" type="ORF">PVK06_040334</name>
</gene>
<evidence type="ECO:0000313" key="3">
    <source>
        <dbReference type="EMBL" id="KAK5785722.1"/>
    </source>
</evidence>